<dbReference type="CDD" id="cd00093">
    <property type="entry name" value="HTH_XRE"/>
    <property type="match status" value="1"/>
</dbReference>
<dbReference type="InterPro" id="IPR043917">
    <property type="entry name" value="DUF5753"/>
</dbReference>
<accession>A0ABT1A4G0</accession>
<keyword evidence="3" id="KW-1185">Reference proteome</keyword>
<dbReference type="Pfam" id="PF13560">
    <property type="entry name" value="HTH_31"/>
    <property type="match status" value="1"/>
</dbReference>
<evidence type="ECO:0000259" key="1">
    <source>
        <dbReference type="Pfam" id="PF19054"/>
    </source>
</evidence>
<gene>
    <name evidence="2" type="ORF">KDL28_22710</name>
</gene>
<dbReference type="Proteomes" id="UP001165283">
    <property type="component" value="Unassembled WGS sequence"/>
</dbReference>
<sequence>MSTDAEGGGPPEVNRRRVRNILRDARESVGLTQKQAADRVLWSLSKMIRIETGAPPQPSDVRVLLKEYGFEDERISEVVEYAKAARRPGEWEQYRDVYTSAALNVFENERAARLIQKYEPSVVPGLLQTEDYARELLASLGNEGRRIEKLLMARLQRQEMLERIDCPKLDFILGEATISRPVGRGSGIIKSQIERLKVLADHPNITLRFLPFSAGLFRGMGDAFTVLEFRDPEVPDLVYLESADRDSVWRDEKNEIARYAERFGMLQELASPPEDFVSQITAVARNRFD</sequence>
<comment type="caution">
    <text evidence="2">The sequence shown here is derived from an EMBL/GenBank/DDBJ whole genome shotgun (WGS) entry which is preliminary data.</text>
</comment>
<dbReference type="EMBL" id="JAGSOV010000047">
    <property type="protein sequence ID" value="MCO1657878.1"/>
    <property type="molecule type" value="Genomic_DNA"/>
</dbReference>
<evidence type="ECO:0000313" key="2">
    <source>
        <dbReference type="EMBL" id="MCO1657878.1"/>
    </source>
</evidence>
<dbReference type="InterPro" id="IPR010982">
    <property type="entry name" value="Lambda_DNA-bd_dom_sf"/>
</dbReference>
<dbReference type="RefSeq" id="WP_256502486.1">
    <property type="nucleotide sequence ID" value="NZ_JAGSOV010000047.1"/>
</dbReference>
<dbReference type="Pfam" id="PF19054">
    <property type="entry name" value="DUF5753"/>
    <property type="match status" value="1"/>
</dbReference>
<feature type="domain" description="DUF5753" evidence="1">
    <location>
        <begin position="107"/>
        <end position="275"/>
    </location>
</feature>
<organism evidence="2 3">
    <name type="scientific">Pseudonocardia humida</name>
    <dbReference type="NCBI Taxonomy" id="2800819"/>
    <lineage>
        <taxon>Bacteria</taxon>
        <taxon>Bacillati</taxon>
        <taxon>Actinomycetota</taxon>
        <taxon>Actinomycetes</taxon>
        <taxon>Pseudonocardiales</taxon>
        <taxon>Pseudonocardiaceae</taxon>
        <taxon>Pseudonocardia</taxon>
    </lineage>
</organism>
<dbReference type="InterPro" id="IPR001387">
    <property type="entry name" value="Cro/C1-type_HTH"/>
</dbReference>
<proteinExistence type="predicted"/>
<dbReference type="SUPFAM" id="SSF47413">
    <property type="entry name" value="lambda repressor-like DNA-binding domains"/>
    <property type="match status" value="1"/>
</dbReference>
<dbReference type="Gene3D" id="1.10.260.40">
    <property type="entry name" value="lambda repressor-like DNA-binding domains"/>
    <property type="match status" value="1"/>
</dbReference>
<evidence type="ECO:0000313" key="3">
    <source>
        <dbReference type="Proteomes" id="UP001165283"/>
    </source>
</evidence>
<reference evidence="2" key="1">
    <citation type="submission" date="2021-04" db="EMBL/GenBank/DDBJ databases">
        <title>Pseudonocardia sp. nov., isolated from sandy soil of mangrove forest.</title>
        <authorList>
            <person name="Zan Z."/>
            <person name="Huang R."/>
            <person name="Liu W."/>
        </authorList>
    </citation>
    <scope>NUCLEOTIDE SEQUENCE</scope>
    <source>
        <strain evidence="2">S2-4</strain>
    </source>
</reference>
<protein>
    <submittedName>
        <fullName evidence="2">Helix-turn-helix domain-containing protein</fullName>
    </submittedName>
</protein>
<name>A0ABT1A4G0_9PSEU</name>